<evidence type="ECO:0000313" key="1">
    <source>
        <dbReference type="EMBL" id="SNT23390.1"/>
    </source>
</evidence>
<gene>
    <name evidence="1" type="ORF">SAMN04488078_107516</name>
</gene>
<dbReference type="RefSeq" id="WP_089280149.1">
    <property type="nucleotide sequence ID" value="NZ_FZON01000075.1"/>
</dbReference>
<dbReference type="Proteomes" id="UP000198440">
    <property type="component" value="Unassembled WGS sequence"/>
</dbReference>
<name>A0A239KZA5_9RHOB</name>
<sequence length="80" mass="9394">MSYHKRFDTSSDEIERLIYYMPTVAERARGEWAHRFATSIVKQSKRPNWRPSPKQSSMMSRLVAEMFAHGKEEGDCNVIE</sequence>
<reference evidence="1 2" key="1">
    <citation type="submission" date="2017-06" db="EMBL/GenBank/DDBJ databases">
        <authorList>
            <person name="Kim H.J."/>
            <person name="Triplett B.A."/>
        </authorList>
    </citation>
    <scope>NUCLEOTIDE SEQUENCE [LARGE SCALE GENOMIC DNA]</scope>
    <source>
        <strain evidence="1 2">DSM 11445</strain>
    </source>
</reference>
<organism evidence="1 2">
    <name type="scientific">Antarctobacter heliothermus</name>
    <dbReference type="NCBI Taxonomy" id="74033"/>
    <lineage>
        <taxon>Bacteria</taxon>
        <taxon>Pseudomonadati</taxon>
        <taxon>Pseudomonadota</taxon>
        <taxon>Alphaproteobacteria</taxon>
        <taxon>Rhodobacterales</taxon>
        <taxon>Roseobacteraceae</taxon>
        <taxon>Antarctobacter</taxon>
    </lineage>
</organism>
<dbReference type="OrthoDB" id="7866188at2"/>
<dbReference type="AlphaFoldDB" id="A0A239KZA5"/>
<dbReference type="EMBL" id="FZON01000075">
    <property type="protein sequence ID" value="SNT23390.1"/>
    <property type="molecule type" value="Genomic_DNA"/>
</dbReference>
<accession>A0A239KZA5</accession>
<protein>
    <submittedName>
        <fullName evidence="1">Uncharacterized protein</fullName>
    </submittedName>
</protein>
<proteinExistence type="predicted"/>
<evidence type="ECO:0000313" key="2">
    <source>
        <dbReference type="Proteomes" id="UP000198440"/>
    </source>
</evidence>